<dbReference type="InterPro" id="IPR051450">
    <property type="entry name" value="Gfo/Idh/MocA_Oxidoreductases"/>
</dbReference>
<evidence type="ECO:0000313" key="3">
    <source>
        <dbReference type="Proteomes" id="UP000069902"/>
    </source>
</evidence>
<dbReference type="Gene3D" id="3.40.50.720">
    <property type="entry name" value="NAD(P)-binding Rossmann-like Domain"/>
    <property type="match status" value="1"/>
</dbReference>
<dbReference type="PANTHER" id="PTHR43377">
    <property type="entry name" value="BILIVERDIN REDUCTASE A"/>
    <property type="match status" value="1"/>
</dbReference>
<evidence type="ECO:0000313" key="2">
    <source>
        <dbReference type="EMBL" id="CUI17171.1"/>
    </source>
</evidence>
<dbReference type="STRING" id="389348.PNK_1561"/>
<organism evidence="2 3">
    <name type="scientific">Candidatus Protochlamydia naegleriophila</name>
    <dbReference type="NCBI Taxonomy" id="389348"/>
    <lineage>
        <taxon>Bacteria</taxon>
        <taxon>Pseudomonadati</taxon>
        <taxon>Chlamydiota</taxon>
        <taxon>Chlamydiia</taxon>
        <taxon>Parachlamydiales</taxon>
        <taxon>Parachlamydiaceae</taxon>
        <taxon>Candidatus Protochlamydia</taxon>
    </lineage>
</organism>
<dbReference type="PATRIC" id="fig|389348.3.peg.1748"/>
<keyword evidence="3" id="KW-1185">Reference proteome</keyword>
<dbReference type="AlphaFoldDB" id="A0A0U5ESG1"/>
<name>A0A0U5ESG1_9BACT</name>
<feature type="domain" description="Gfo/Idh/MocA-like oxidoreductase N-terminal" evidence="1">
    <location>
        <begin position="10"/>
        <end position="127"/>
    </location>
</feature>
<gene>
    <name evidence="2" type="ORF">PNK_1561</name>
</gene>
<dbReference type="KEGG" id="pnl:PNK_1561"/>
<proteinExistence type="predicted"/>
<dbReference type="SUPFAM" id="SSF51735">
    <property type="entry name" value="NAD(P)-binding Rossmann-fold domains"/>
    <property type="match status" value="1"/>
</dbReference>
<dbReference type="Pfam" id="PF01408">
    <property type="entry name" value="GFO_IDH_MocA"/>
    <property type="match status" value="1"/>
</dbReference>
<dbReference type="GO" id="GO:0000166">
    <property type="term" value="F:nucleotide binding"/>
    <property type="evidence" value="ECO:0007669"/>
    <property type="project" value="InterPro"/>
</dbReference>
<protein>
    <recommendedName>
        <fullName evidence="1">Gfo/Idh/MocA-like oxidoreductase N-terminal domain-containing protein</fullName>
    </recommendedName>
</protein>
<dbReference type="InterPro" id="IPR036291">
    <property type="entry name" value="NAD(P)-bd_dom_sf"/>
</dbReference>
<reference evidence="3" key="1">
    <citation type="submission" date="2015-09" db="EMBL/GenBank/DDBJ databases">
        <authorList>
            <person name="Bertelli C."/>
        </authorList>
    </citation>
    <scope>NUCLEOTIDE SEQUENCE [LARGE SCALE GENOMIC DNA]</scope>
    <source>
        <strain evidence="3">KNic</strain>
    </source>
</reference>
<dbReference type="InterPro" id="IPR000683">
    <property type="entry name" value="Gfo/Idh/MocA-like_OxRdtase_N"/>
</dbReference>
<dbReference type="EMBL" id="LN879502">
    <property type="protein sequence ID" value="CUI17171.1"/>
    <property type="molecule type" value="Genomic_DNA"/>
</dbReference>
<dbReference type="PANTHER" id="PTHR43377:SF1">
    <property type="entry name" value="BILIVERDIN REDUCTASE A"/>
    <property type="match status" value="1"/>
</dbReference>
<evidence type="ECO:0000259" key="1">
    <source>
        <dbReference type="Pfam" id="PF01408"/>
    </source>
</evidence>
<dbReference type="InParanoid" id="A0A0U5ESG1"/>
<accession>A0A0U5ESG1</accession>
<dbReference type="Proteomes" id="UP000069902">
    <property type="component" value="Chromosome cPNK"/>
</dbReference>
<sequence length="483" mass="56616">MVYHMQSYPKIVLVGLGPFSKRNYFELFKRHQFQPEFIIDLESKRSELTRFLDCNGFQIPFYLIPEEYRDCEILPDQQKRMILQLLKKHDITHAIVATEPKAHYAYLDFFIENGIHVQVEKPLTAPEFASISMSAAEKIEKDYNTLLQKIEESPTPNLRIEIQCQRRYHPVYQFIQEQIESFVREFDVPLTYCDIYHCDGMWNMPNEFLERENHPYKYGYGKLLHSGYHFIDLLGVLLKSSFKYCSKTPTCAEYYGTGFSPLDSLGAVNQKDYERFFGHKKYAEIFEDPYAFGFSRFGELDFFSILQLFQGDRKLSVCNLNLLQTGFCRRKSSVLPEDTYKNNGRLRHERLNLQFGPLLNIQVHSYLSQSPNEVSFEDPISVGHELHFDVMIFRNSDLIGGKPFEIYHSDDFSSIKNGFNEISRESCFFNFISNEKSLSDLRDHKLSIQLLSKSLKLLCRDHANQVPIEKFELHPLCEKAVVV</sequence>